<name>A0ABQ6CRF3_9HYPH</name>
<feature type="transmembrane region" description="Helical" evidence="1">
    <location>
        <begin position="85"/>
        <end position="104"/>
    </location>
</feature>
<dbReference type="RefSeq" id="WP_284315326.1">
    <property type="nucleotide sequence ID" value="NZ_BSPC01000059.1"/>
</dbReference>
<feature type="transmembrane region" description="Helical" evidence="1">
    <location>
        <begin position="56"/>
        <end position="78"/>
    </location>
</feature>
<keyword evidence="1" id="KW-0472">Membrane</keyword>
<evidence type="ECO:0000313" key="2">
    <source>
        <dbReference type="EMBL" id="GLS22358.1"/>
    </source>
</evidence>
<accession>A0ABQ6CRF3</accession>
<keyword evidence="3" id="KW-1185">Reference proteome</keyword>
<reference evidence="3" key="1">
    <citation type="journal article" date="2019" name="Int. J. Syst. Evol. Microbiol.">
        <title>The Global Catalogue of Microorganisms (GCM) 10K type strain sequencing project: providing services to taxonomists for standard genome sequencing and annotation.</title>
        <authorList>
            <consortium name="The Broad Institute Genomics Platform"/>
            <consortium name="The Broad Institute Genome Sequencing Center for Infectious Disease"/>
            <person name="Wu L."/>
            <person name="Ma J."/>
        </authorList>
    </citation>
    <scope>NUCLEOTIDE SEQUENCE [LARGE SCALE GENOMIC DNA]</scope>
    <source>
        <strain evidence="3">NBRC 101365</strain>
    </source>
</reference>
<comment type="caution">
    <text evidence="2">The sequence shown here is derived from an EMBL/GenBank/DDBJ whole genome shotgun (WGS) entry which is preliminary data.</text>
</comment>
<protein>
    <recommendedName>
        <fullName evidence="4">VanZ-like domain-containing protein</fullName>
    </recommendedName>
</protein>
<evidence type="ECO:0000313" key="3">
    <source>
        <dbReference type="Proteomes" id="UP001156882"/>
    </source>
</evidence>
<evidence type="ECO:0008006" key="4">
    <source>
        <dbReference type="Google" id="ProtNLM"/>
    </source>
</evidence>
<sequence length="153" mass="15849">MQTDRARFSILPAGTVSWHGGMALAGLIALPLLQAGPAAAQVCDKVAGAGWTPANGPVAMGPAWYAPVVAGLLIAWFAGKPWLTFLAGAVVAIMAAMGALAPLLDEQVYNLAISEGCISRENDIMDMVLNAGLALGYVLLGLWQRHRSANALP</sequence>
<feature type="transmembrane region" description="Helical" evidence="1">
    <location>
        <begin position="124"/>
        <end position="143"/>
    </location>
</feature>
<dbReference type="Proteomes" id="UP001156882">
    <property type="component" value="Unassembled WGS sequence"/>
</dbReference>
<evidence type="ECO:0000256" key="1">
    <source>
        <dbReference type="SAM" id="Phobius"/>
    </source>
</evidence>
<gene>
    <name evidence="2" type="ORF">GCM10007874_53760</name>
</gene>
<proteinExistence type="predicted"/>
<keyword evidence="1" id="KW-0812">Transmembrane</keyword>
<dbReference type="EMBL" id="BSPC01000059">
    <property type="protein sequence ID" value="GLS22358.1"/>
    <property type="molecule type" value="Genomic_DNA"/>
</dbReference>
<keyword evidence="1" id="KW-1133">Transmembrane helix</keyword>
<organism evidence="2 3">
    <name type="scientific">Labrys miyagiensis</name>
    <dbReference type="NCBI Taxonomy" id="346912"/>
    <lineage>
        <taxon>Bacteria</taxon>
        <taxon>Pseudomonadati</taxon>
        <taxon>Pseudomonadota</taxon>
        <taxon>Alphaproteobacteria</taxon>
        <taxon>Hyphomicrobiales</taxon>
        <taxon>Xanthobacteraceae</taxon>
        <taxon>Labrys</taxon>
    </lineage>
</organism>